<evidence type="ECO:0000313" key="9">
    <source>
        <dbReference type="Proteomes" id="UP000032668"/>
    </source>
</evidence>
<evidence type="ECO:0000256" key="3">
    <source>
        <dbReference type="ARBA" id="ARBA00022475"/>
    </source>
</evidence>
<name>A0A0D6PJM9_9PROT</name>
<keyword evidence="3" id="KW-1003">Cell membrane</keyword>
<keyword evidence="4 7" id="KW-0812">Transmembrane</keyword>
<evidence type="ECO:0000256" key="5">
    <source>
        <dbReference type="ARBA" id="ARBA00022989"/>
    </source>
</evidence>
<dbReference type="PANTHER" id="PTHR43663">
    <property type="entry name" value="CHROMATE TRANSPORT PROTEIN-RELATED"/>
    <property type="match status" value="1"/>
</dbReference>
<accession>A0A0D6PJM9</accession>
<sequence>MLTDLALLFSKLSLLAVGGVNSTLPELARIVVTEKHWLSATQFSQLYAIANTAPGPNMLIVTLIGSHQAGVAGGLVASAAMVLPAGVTAALVAVLFSKHQNARWKRLAQAALLPVTAGLVLAAASLLARQSDTGWLTAGLTAAAALLTWRTKLHPLWLLGAGALAGLLFL</sequence>
<organism evidence="8 9">
    <name type="scientific">Acidocella aminolytica 101 = DSM 11237</name>
    <dbReference type="NCBI Taxonomy" id="1120923"/>
    <lineage>
        <taxon>Bacteria</taxon>
        <taxon>Pseudomonadati</taxon>
        <taxon>Pseudomonadota</taxon>
        <taxon>Alphaproteobacteria</taxon>
        <taxon>Acetobacterales</taxon>
        <taxon>Acidocellaceae</taxon>
        <taxon>Acidocella</taxon>
    </lineage>
</organism>
<protein>
    <submittedName>
        <fullName evidence="8">Transporter of chromate</fullName>
    </submittedName>
</protein>
<dbReference type="STRING" id="1120923.SAMN02746095_02844"/>
<dbReference type="AlphaFoldDB" id="A0A0D6PJM9"/>
<evidence type="ECO:0000256" key="7">
    <source>
        <dbReference type="SAM" id="Phobius"/>
    </source>
</evidence>
<reference evidence="8 9" key="1">
    <citation type="submission" date="2012-11" db="EMBL/GenBank/DDBJ databases">
        <title>Whole genome sequence of Acidocella aminolytica 101 = DSM 11237.</title>
        <authorList>
            <person name="Azuma Y."/>
            <person name="Higashiura N."/>
            <person name="Hirakawa H."/>
            <person name="Matsushita K."/>
        </authorList>
    </citation>
    <scope>NUCLEOTIDE SEQUENCE [LARGE SCALE GENOMIC DNA]</scope>
    <source>
        <strain evidence="9">101 / DSM 11237</strain>
    </source>
</reference>
<keyword evidence="9" id="KW-1185">Reference proteome</keyword>
<comment type="subcellular location">
    <subcellularLocation>
        <location evidence="1">Cell membrane</location>
        <topology evidence="1">Multi-pass membrane protein</topology>
    </subcellularLocation>
</comment>
<gene>
    <name evidence="8" type="ORF">Aam_092_009</name>
</gene>
<keyword evidence="5 7" id="KW-1133">Transmembrane helix</keyword>
<dbReference type="PANTHER" id="PTHR43663:SF1">
    <property type="entry name" value="CHROMATE TRANSPORTER"/>
    <property type="match status" value="1"/>
</dbReference>
<dbReference type="Proteomes" id="UP000032668">
    <property type="component" value="Unassembled WGS sequence"/>
</dbReference>
<dbReference type="RefSeq" id="WP_048879776.1">
    <property type="nucleotide sequence ID" value="NZ_BANC01000090.1"/>
</dbReference>
<dbReference type="GO" id="GO:0015109">
    <property type="term" value="F:chromate transmembrane transporter activity"/>
    <property type="evidence" value="ECO:0007669"/>
    <property type="project" value="InterPro"/>
</dbReference>
<dbReference type="Pfam" id="PF02417">
    <property type="entry name" value="Chromate_transp"/>
    <property type="match status" value="1"/>
</dbReference>
<evidence type="ECO:0000313" key="8">
    <source>
        <dbReference type="EMBL" id="GAN81388.1"/>
    </source>
</evidence>
<evidence type="ECO:0000256" key="2">
    <source>
        <dbReference type="ARBA" id="ARBA00005262"/>
    </source>
</evidence>
<comment type="caution">
    <text evidence="8">The sequence shown here is derived from an EMBL/GenBank/DDBJ whole genome shotgun (WGS) entry which is preliminary data.</text>
</comment>
<comment type="similarity">
    <text evidence="2">Belongs to the chromate ion transporter (CHR) (TC 2.A.51) family.</text>
</comment>
<proteinExistence type="inferred from homology"/>
<feature type="transmembrane region" description="Helical" evidence="7">
    <location>
        <begin position="71"/>
        <end position="95"/>
    </location>
</feature>
<evidence type="ECO:0000256" key="1">
    <source>
        <dbReference type="ARBA" id="ARBA00004651"/>
    </source>
</evidence>
<dbReference type="InterPro" id="IPR052518">
    <property type="entry name" value="CHR_Transporter"/>
</dbReference>
<dbReference type="InterPro" id="IPR003370">
    <property type="entry name" value="Chromate_transpt"/>
</dbReference>
<evidence type="ECO:0000256" key="4">
    <source>
        <dbReference type="ARBA" id="ARBA00022692"/>
    </source>
</evidence>
<dbReference type="EMBL" id="BANC01000090">
    <property type="protein sequence ID" value="GAN81388.1"/>
    <property type="molecule type" value="Genomic_DNA"/>
</dbReference>
<dbReference type="GO" id="GO:0005886">
    <property type="term" value="C:plasma membrane"/>
    <property type="evidence" value="ECO:0007669"/>
    <property type="project" value="UniProtKB-SubCell"/>
</dbReference>
<evidence type="ECO:0000256" key="6">
    <source>
        <dbReference type="ARBA" id="ARBA00023136"/>
    </source>
</evidence>
<dbReference type="OrthoDB" id="556585at2"/>
<feature type="transmembrane region" description="Helical" evidence="7">
    <location>
        <begin position="107"/>
        <end position="127"/>
    </location>
</feature>
<keyword evidence="6 7" id="KW-0472">Membrane</keyword>